<dbReference type="AlphaFoldDB" id="A0A7K1Y6V1"/>
<evidence type="ECO:0000256" key="1">
    <source>
        <dbReference type="SAM" id="Phobius"/>
    </source>
</evidence>
<evidence type="ECO:0000313" key="2">
    <source>
        <dbReference type="EMBL" id="MXV50295.1"/>
    </source>
</evidence>
<feature type="transmembrane region" description="Helical" evidence="1">
    <location>
        <begin position="283"/>
        <end position="302"/>
    </location>
</feature>
<dbReference type="Proteomes" id="UP000466586">
    <property type="component" value="Unassembled WGS sequence"/>
</dbReference>
<feature type="transmembrane region" description="Helical" evidence="1">
    <location>
        <begin position="194"/>
        <end position="214"/>
    </location>
</feature>
<dbReference type="InterPro" id="IPR007354">
    <property type="entry name" value="CruF-like"/>
</dbReference>
<sequence>MLPYPGIPYGPAPQWCYLLAEFVPYVLLILCLIYACRNSIRDVSYLLGGVLFGLLLEYMEVMMGSYTYGHFRLMLGSAALAVPLWIGVGWGIIMYTARLYTDKLGLTLWPAAAFDTLLALNIDLSMDVVAYRTHMWHWDWSDTDFNPLTAQWFGIPFGNFIGWQTVVFSYSLFSRIFEKKIRWTVRPAIVQSTLTALLSLICSLAALYLTQEIWPYLTEYLGIRSVHRFTGICLILVILTVTGWRKRTAISASLPAIAWLVPFWFHLFFAGCFFILGFFRENWLMTFVTLLNLLTGLLIHYLPLKARKTAKSADLLPS</sequence>
<evidence type="ECO:0000313" key="3">
    <source>
        <dbReference type="Proteomes" id="UP000466586"/>
    </source>
</evidence>
<feature type="transmembrane region" description="Helical" evidence="1">
    <location>
        <begin position="108"/>
        <end position="131"/>
    </location>
</feature>
<keyword evidence="3" id="KW-1185">Reference proteome</keyword>
<gene>
    <name evidence="2" type="ORF">GS399_04870</name>
</gene>
<organism evidence="2 3">
    <name type="scientific">Hufsiella arboris</name>
    <dbReference type="NCBI Taxonomy" id="2695275"/>
    <lineage>
        <taxon>Bacteria</taxon>
        <taxon>Pseudomonadati</taxon>
        <taxon>Bacteroidota</taxon>
        <taxon>Sphingobacteriia</taxon>
        <taxon>Sphingobacteriales</taxon>
        <taxon>Sphingobacteriaceae</taxon>
        <taxon>Hufsiella</taxon>
    </lineage>
</organism>
<proteinExistence type="predicted"/>
<reference evidence="2 3" key="1">
    <citation type="submission" date="2019-11" db="EMBL/GenBank/DDBJ databases">
        <title>Pedobacter sp. HMF7647 Genome sequencing and assembly.</title>
        <authorList>
            <person name="Kang H."/>
            <person name="Kim H."/>
            <person name="Joh K."/>
        </authorList>
    </citation>
    <scope>NUCLEOTIDE SEQUENCE [LARGE SCALE GENOMIC DNA]</scope>
    <source>
        <strain evidence="2 3">HMF7647</strain>
    </source>
</reference>
<keyword evidence="1" id="KW-0812">Transmembrane</keyword>
<protein>
    <submittedName>
        <fullName evidence="2">Carotenoid biosynthesis protein</fullName>
    </submittedName>
</protein>
<name>A0A7K1Y6V1_9SPHI</name>
<dbReference type="Pfam" id="PF04240">
    <property type="entry name" value="Caroten_synth"/>
    <property type="match status" value="1"/>
</dbReference>
<feature type="transmembrane region" description="Helical" evidence="1">
    <location>
        <begin position="226"/>
        <end position="244"/>
    </location>
</feature>
<feature type="transmembrane region" description="Helical" evidence="1">
    <location>
        <begin position="73"/>
        <end position="96"/>
    </location>
</feature>
<feature type="transmembrane region" description="Helical" evidence="1">
    <location>
        <begin position="43"/>
        <end position="61"/>
    </location>
</feature>
<feature type="transmembrane region" description="Helical" evidence="1">
    <location>
        <begin position="151"/>
        <end position="173"/>
    </location>
</feature>
<dbReference type="EMBL" id="WVHT01000002">
    <property type="protein sequence ID" value="MXV50295.1"/>
    <property type="molecule type" value="Genomic_DNA"/>
</dbReference>
<comment type="caution">
    <text evidence="2">The sequence shown here is derived from an EMBL/GenBank/DDBJ whole genome shotgun (WGS) entry which is preliminary data.</text>
</comment>
<keyword evidence="1" id="KW-1133">Transmembrane helix</keyword>
<dbReference type="RefSeq" id="WP_160843474.1">
    <property type="nucleotide sequence ID" value="NZ_WVHT01000002.1"/>
</dbReference>
<accession>A0A7K1Y6V1</accession>
<feature type="transmembrane region" description="Helical" evidence="1">
    <location>
        <begin position="256"/>
        <end position="277"/>
    </location>
</feature>
<keyword evidence="1" id="KW-0472">Membrane</keyword>
<feature type="transmembrane region" description="Helical" evidence="1">
    <location>
        <begin position="12"/>
        <end position="36"/>
    </location>
</feature>